<sequence length="124" mass="14422">MAESLPHDDNVTNAKMLTEEMMVIINVEKSVMLLSEQYDVNLRRKWVPFPRRLLKSSYLLNFCSIWNIPRKFKNYWQLQSLNGATKTGAYLALLFHEKSRFIAMPLGGTPFAISECMHYAVAYQ</sequence>
<gene>
    <name evidence="1" type="ORF">T4B_3192</name>
</gene>
<protein>
    <submittedName>
        <fullName evidence="1">Uncharacterized protein</fullName>
    </submittedName>
</protein>
<accession>A0A0V1GMI8</accession>
<name>A0A0V1GMI8_TRIPS</name>
<dbReference type="EMBL" id="JYDS01001196">
    <property type="protein sequence ID" value="KRY99440.1"/>
    <property type="molecule type" value="Genomic_DNA"/>
</dbReference>
<keyword evidence="2" id="KW-1185">Reference proteome</keyword>
<organism evidence="1 2">
    <name type="scientific">Trichinella pseudospiralis</name>
    <name type="common">Parasitic roundworm</name>
    <dbReference type="NCBI Taxonomy" id="6337"/>
    <lineage>
        <taxon>Eukaryota</taxon>
        <taxon>Metazoa</taxon>
        <taxon>Ecdysozoa</taxon>
        <taxon>Nematoda</taxon>
        <taxon>Enoplea</taxon>
        <taxon>Dorylaimia</taxon>
        <taxon>Trichinellida</taxon>
        <taxon>Trichinellidae</taxon>
        <taxon>Trichinella</taxon>
    </lineage>
</organism>
<dbReference type="Proteomes" id="UP000054805">
    <property type="component" value="Unassembled WGS sequence"/>
</dbReference>
<comment type="caution">
    <text evidence="1">The sequence shown here is derived from an EMBL/GenBank/DDBJ whole genome shotgun (WGS) entry which is preliminary data.</text>
</comment>
<proteinExistence type="predicted"/>
<evidence type="ECO:0000313" key="1">
    <source>
        <dbReference type="EMBL" id="KRY99440.1"/>
    </source>
</evidence>
<evidence type="ECO:0000313" key="2">
    <source>
        <dbReference type="Proteomes" id="UP000054805"/>
    </source>
</evidence>
<dbReference type="AlphaFoldDB" id="A0A0V1GMI8"/>
<reference evidence="1 2" key="1">
    <citation type="submission" date="2015-01" db="EMBL/GenBank/DDBJ databases">
        <title>Evolution of Trichinella species and genotypes.</title>
        <authorList>
            <person name="Korhonen P.K."/>
            <person name="Edoardo P."/>
            <person name="Giuseppe L.R."/>
            <person name="Gasser R.B."/>
        </authorList>
    </citation>
    <scope>NUCLEOTIDE SEQUENCE [LARGE SCALE GENOMIC DNA]</scope>
    <source>
        <strain evidence="1">ISS588</strain>
    </source>
</reference>